<dbReference type="GO" id="GO:0019171">
    <property type="term" value="F:(3R)-hydroxyacyl-[acyl-carrier-protein] dehydratase activity"/>
    <property type="evidence" value="ECO:0007669"/>
    <property type="project" value="TreeGrafter"/>
</dbReference>
<dbReference type="InterPro" id="IPR050965">
    <property type="entry name" value="UPF0336/Enoyl-CoA_hydratase"/>
</dbReference>
<organism evidence="3 4">
    <name type="scientific">Crassaminicella thermophila</name>
    <dbReference type="NCBI Taxonomy" id="2599308"/>
    <lineage>
        <taxon>Bacteria</taxon>
        <taxon>Bacillati</taxon>
        <taxon>Bacillota</taxon>
        <taxon>Clostridia</taxon>
        <taxon>Eubacteriales</taxon>
        <taxon>Clostridiaceae</taxon>
        <taxon>Crassaminicella</taxon>
    </lineage>
</organism>
<evidence type="ECO:0000313" key="4">
    <source>
        <dbReference type="Proteomes" id="UP000324646"/>
    </source>
</evidence>
<gene>
    <name evidence="3" type="ORF">FQB35_11710</name>
</gene>
<dbReference type="GO" id="GO:0005835">
    <property type="term" value="C:fatty acid synthase complex"/>
    <property type="evidence" value="ECO:0007669"/>
    <property type="project" value="InterPro"/>
</dbReference>
<dbReference type="AlphaFoldDB" id="A0A5C0SGZ2"/>
<dbReference type="KEGG" id="crs:FQB35_11710"/>
<dbReference type="GO" id="GO:0004312">
    <property type="term" value="F:fatty acid synthase activity"/>
    <property type="evidence" value="ECO:0007669"/>
    <property type="project" value="InterPro"/>
</dbReference>
<dbReference type="EMBL" id="CP042243">
    <property type="protein sequence ID" value="QEK12937.1"/>
    <property type="molecule type" value="Genomic_DNA"/>
</dbReference>
<evidence type="ECO:0000259" key="2">
    <source>
        <dbReference type="Pfam" id="PF01575"/>
    </source>
</evidence>
<reference evidence="3 4" key="1">
    <citation type="submission" date="2019-07" db="EMBL/GenBank/DDBJ databases">
        <title>Complete genome of Crassaminicella thermophila SY095.</title>
        <authorList>
            <person name="Li X."/>
        </authorList>
    </citation>
    <scope>NUCLEOTIDE SEQUENCE [LARGE SCALE GENOMIC DNA]</scope>
    <source>
        <strain evidence="3 4">SY095</strain>
    </source>
</reference>
<dbReference type="Pfam" id="PF01575">
    <property type="entry name" value="MaoC_dehydratas"/>
    <property type="match status" value="1"/>
</dbReference>
<dbReference type="Proteomes" id="UP000324646">
    <property type="component" value="Chromosome"/>
</dbReference>
<sequence>MVIDKKYEEIKIGDTASLSKIITEEDITGFANVTGDYNPIHLDTDFASKTMFKKRIAHGMLTSSLISAVLGTELPGANTLYLSQNMKFLAPAYIGDQLTAVVEVKEKRDEKRILILKTIVRNQSGTEIVSGEAVVKKM</sequence>
<evidence type="ECO:0000256" key="1">
    <source>
        <dbReference type="ARBA" id="ARBA00023239"/>
    </source>
</evidence>
<dbReference type="PANTHER" id="PTHR43437">
    <property type="entry name" value="HYDROXYACYL-THIOESTER DEHYDRATASE TYPE 2, MITOCHONDRIAL-RELATED"/>
    <property type="match status" value="1"/>
</dbReference>
<evidence type="ECO:0000313" key="3">
    <source>
        <dbReference type="EMBL" id="QEK12937.1"/>
    </source>
</evidence>
<dbReference type="InterPro" id="IPR002539">
    <property type="entry name" value="MaoC-like_dom"/>
</dbReference>
<keyword evidence="4" id="KW-1185">Reference proteome</keyword>
<protein>
    <submittedName>
        <fullName evidence="3">MaoC family dehydratase</fullName>
    </submittedName>
</protein>
<dbReference type="FunFam" id="3.10.129.10:FF:000042">
    <property type="entry name" value="MaoC domain protein dehydratase"/>
    <property type="match status" value="1"/>
</dbReference>
<dbReference type="SUPFAM" id="SSF54637">
    <property type="entry name" value="Thioesterase/thiol ester dehydrase-isomerase"/>
    <property type="match status" value="1"/>
</dbReference>
<dbReference type="InterPro" id="IPR029069">
    <property type="entry name" value="HotDog_dom_sf"/>
</dbReference>
<keyword evidence="1" id="KW-0456">Lyase</keyword>
<dbReference type="CDD" id="cd03449">
    <property type="entry name" value="R_hydratase"/>
    <property type="match status" value="1"/>
</dbReference>
<accession>A0A5C0SGZ2</accession>
<dbReference type="RefSeq" id="WP_148810073.1">
    <property type="nucleotide sequence ID" value="NZ_CP042243.1"/>
</dbReference>
<dbReference type="GO" id="GO:0006633">
    <property type="term" value="P:fatty acid biosynthetic process"/>
    <property type="evidence" value="ECO:0007669"/>
    <property type="project" value="InterPro"/>
</dbReference>
<proteinExistence type="predicted"/>
<dbReference type="PRINTS" id="PR01483">
    <property type="entry name" value="FASYNTHASE"/>
</dbReference>
<dbReference type="OrthoDB" id="9801625at2"/>
<dbReference type="PANTHER" id="PTHR43437:SF3">
    <property type="entry name" value="HYDROXYACYL-THIOESTER DEHYDRATASE TYPE 2, MITOCHONDRIAL"/>
    <property type="match status" value="1"/>
</dbReference>
<name>A0A5C0SGZ2_CRATE</name>
<feature type="domain" description="MaoC-like" evidence="2">
    <location>
        <begin position="19"/>
        <end position="113"/>
    </location>
</feature>
<dbReference type="Gene3D" id="3.10.129.10">
    <property type="entry name" value="Hotdog Thioesterase"/>
    <property type="match status" value="1"/>
</dbReference>
<dbReference type="InterPro" id="IPR003965">
    <property type="entry name" value="Fatty_acid_synthase"/>
</dbReference>